<proteinExistence type="predicted"/>
<protein>
    <submittedName>
        <fullName evidence="2">Uncharacterized protein</fullName>
    </submittedName>
</protein>
<dbReference type="AlphaFoldDB" id="A0AAN8CKE0"/>
<gene>
    <name evidence="2" type="ORF">CesoFtcFv8_006696</name>
</gene>
<feature type="region of interest" description="Disordered" evidence="1">
    <location>
        <begin position="1"/>
        <end position="29"/>
    </location>
</feature>
<feature type="compositionally biased region" description="Polar residues" evidence="1">
    <location>
        <begin position="19"/>
        <end position="29"/>
    </location>
</feature>
<evidence type="ECO:0000313" key="2">
    <source>
        <dbReference type="EMBL" id="KAK5905210.1"/>
    </source>
</evidence>
<comment type="caution">
    <text evidence="2">The sequence shown here is derived from an EMBL/GenBank/DDBJ whole genome shotgun (WGS) entry which is preliminary data.</text>
</comment>
<name>A0AAN8CKE0_9TELE</name>
<sequence length="69" mass="7771">MTTGEEQMSRCAPDDWQASVPSPDNHSQSWQIAHYADAPVTAVHREGGHRQRSQDPQRYALTDVLLIQV</sequence>
<dbReference type="Proteomes" id="UP001335648">
    <property type="component" value="Unassembled WGS sequence"/>
</dbReference>
<organism evidence="2 3">
    <name type="scientific">Champsocephalus esox</name>
    <name type="common">pike icefish</name>
    <dbReference type="NCBI Taxonomy" id="159716"/>
    <lineage>
        <taxon>Eukaryota</taxon>
        <taxon>Metazoa</taxon>
        <taxon>Chordata</taxon>
        <taxon>Craniata</taxon>
        <taxon>Vertebrata</taxon>
        <taxon>Euteleostomi</taxon>
        <taxon>Actinopterygii</taxon>
        <taxon>Neopterygii</taxon>
        <taxon>Teleostei</taxon>
        <taxon>Neoteleostei</taxon>
        <taxon>Acanthomorphata</taxon>
        <taxon>Eupercaria</taxon>
        <taxon>Perciformes</taxon>
        <taxon>Notothenioidei</taxon>
        <taxon>Channichthyidae</taxon>
        <taxon>Champsocephalus</taxon>
    </lineage>
</organism>
<evidence type="ECO:0000256" key="1">
    <source>
        <dbReference type="SAM" id="MobiDB-lite"/>
    </source>
</evidence>
<evidence type="ECO:0000313" key="3">
    <source>
        <dbReference type="Proteomes" id="UP001335648"/>
    </source>
</evidence>
<keyword evidence="3" id="KW-1185">Reference proteome</keyword>
<accession>A0AAN8CKE0</accession>
<reference evidence="2 3" key="1">
    <citation type="journal article" date="2023" name="Mol. Biol. Evol.">
        <title>Genomics of Secondarily Temperate Adaptation in the Only Non-Antarctic Icefish.</title>
        <authorList>
            <person name="Rivera-Colon A.G."/>
            <person name="Rayamajhi N."/>
            <person name="Minhas B.F."/>
            <person name="Madrigal G."/>
            <person name="Bilyk K.T."/>
            <person name="Yoon V."/>
            <person name="Hune M."/>
            <person name="Gregory S."/>
            <person name="Cheng C.H.C."/>
            <person name="Catchen J.M."/>
        </authorList>
    </citation>
    <scope>NUCLEOTIDE SEQUENCE [LARGE SCALE GENOMIC DNA]</scope>
    <source>
        <strain evidence="2">JC2023a</strain>
    </source>
</reference>
<dbReference type="EMBL" id="JAULUE010002050">
    <property type="protein sequence ID" value="KAK5905210.1"/>
    <property type="molecule type" value="Genomic_DNA"/>
</dbReference>